<keyword evidence="4" id="KW-0560">Oxidoreductase</keyword>
<evidence type="ECO:0000256" key="2">
    <source>
        <dbReference type="ARBA" id="ARBA00022630"/>
    </source>
</evidence>
<dbReference type="InterPro" id="IPR051793">
    <property type="entry name" value="NADH:flavin_oxidoreductase"/>
</dbReference>
<name>U2V6H8_9ACTN</name>
<keyword evidence="2" id="KW-0285">Flavoprotein</keyword>
<comment type="caution">
    <text evidence="6">The sequence shown here is derived from an EMBL/GenBank/DDBJ whole genome shotgun (WGS) entry which is preliminary data.</text>
</comment>
<dbReference type="InterPro" id="IPR036188">
    <property type="entry name" value="FAD/NAD-bd_sf"/>
</dbReference>
<dbReference type="GO" id="GO:0016491">
    <property type="term" value="F:oxidoreductase activity"/>
    <property type="evidence" value="ECO:0007669"/>
    <property type="project" value="UniProtKB-KW"/>
</dbReference>
<dbReference type="PANTHER" id="PTHR42917:SF2">
    <property type="entry name" value="2,4-DIENOYL-COA REDUCTASE [(2E)-ENOYL-COA-PRODUCING]"/>
    <property type="match status" value="1"/>
</dbReference>
<evidence type="ECO:0000256" key="4">
    <source>
        <dbReference type="ARBA" id="ARBA00023002"/>
    </source>
</evidence>
<organism evidence="6 7">
    <name type="scientific">Olsenella profusa F0195</name>
    <dbReference type="NCBI Taxonomy" id="1125712"/>
    <lineage>
        <taxon>Bacteria</taxon>
        <taxon>Bacillati</taxon>
        <taxon>Actinomycetota</taxon>
        <taxon>Coriobacteriia</taxon>
        <taxon>Coriobacteriales</taxon>
        <taxon>Atopobiaceae</taxon>
        <taxon>Olsenella</taxon>
    </lineage>
</organism>
<dbReference type="RefSeq" id="WP_021726110.1">
    <property type="nucleotide sequence ID" value="NZ_AWEZ01000045.1"/>
</dbReference>
<dbReference type="Gene3D" id="3.50.50.60">
    <property type="entry name" value="FAD/NAD(P)-binding domain"/>
    <property type="match status" value="1"/>
</dbReference>
<evidence type="ECO:0000313" key="7">
    <source>
        <dbReference type="Proteomes" id="UP000016638"/>
    </source>
</evidence>
<dbReference type="PATRIC" id="fig|1125712.3.peg.1284"/>
<feature type="domain" description="FAD/NAD(P)-binding" evidence="5">
    <location>
        <begin position="151"/>
        <end position="251"/>
    </location>
</feature>
<gene>
    <name evidence="6" type="ORF">HMPREF1316_0158</name>
</gene>
<accession>U2V6H8</accession>
<dbReference type="Gene3D" id="3.40.50.720">
    <property type="entry name" value="NAD(P)-binding Rossmann-like Domain"/>
    <property type="match status" value="1"/>
</dbReference>
<dbReference type="InterPro" id="IPR023753">
    <property type="entry name" value="FAD/NAD-binding_dom"/>
</dbReference>
<keyword evidence="3" id="KW-0288">FMN</keyword>
<dbReference type="STRING" id="1125712.HMPREF1316_0158"/>
<evidence type="ECO:0000256" key="1">
    <source>
        <dbReference type="ARBA" id="ARBA00001917"/>
    </source>
</evidence>
<dbReference type="PRINTS" id="PR00368">
    <property type="entry name" value="FADPNR"/>
</dbReference>
<reference evidence="6 7" key="1">
    <citation type="submission" date="2013-08" db="EMBL/GenBank/DDBJ databases">
        <authorList>
            <person name="Durkin A.S."/>
            <person name="Haft D.R."/>
            <person name="McCorrison J."/>
            <person name="Torralba M."/>
            <person name="Gillis M."/>
            <person name="Haft D.H."/>
            <person name="Methe B."/>
            <person name="Sutton G."/>
            <person name="Nelson K.E."/>
        </authorList>
    </citation>
    <scope>NUCLEOTIDE SEQUENCE [LARGE SCALE GENOMIC DNA]</scope>
    <source>
        <strain evidence="6 7">F0195</strain>
    </source>
</reference>
<dbReference type="AlphaFoldDB" id="U2V6H8"/>
<dbReference type="SUPFAM" id="SSF51971">
    <property type="entry name" value="Nucleotide-binding domain"/>
    <property type="match status" value="1"/>
</dbReference>
<dbReference type="PANTHER" id="PTHR42917">
    <property type="entry name" value="2,4-DIENOYL-COA REDUCTASE"/>
    <property type="match status" value="1"/>
</dbReference>
<protein>
    <submittedName>
        <fullName evidence="6">Pyridine nucleotide-disulfide oxidoreductase</fullName>
    </submittedName>
</protein>
<comment type="cofactor">
    <cofactor evidence="1">
        <name>FMN</name>
        <dbReference type="ChEBI" id="CHEBI:58210"/>
    </cofactor>
</comment>
<dbReference type="Pfam" id="PF07992">
    <property type="entry name" value="Pyr_redox_2"/>
    <property type="match status" value="1"/>
</dbReference>
<evidence type="ECO:0000256" key="3">
    <source>
        <dbReference type="ARBA" id="ARBA00022643"/>
    </source>
</evidence>
<dbReference type="Proteomes" id="UP000016638">
    <property type="component" value="Unassembled WGS sequence"/>
</dbReference>
<dbReference type="EMBL" id="AWEZ01000045">
    <property type="protein sequence ID" value="ERL08241.1"/>
    <property type="molecule type" value="Genomic_DNA"/>
</dbReference>
<keyword evidence="7" id="KW-1185">Reference proteome</keyword>
<dbReference type="eggNOG" id="COG0446">
    <property type="taxonomic scope" value="Bacteria"/>
</dbReference>
<sequence>MAWVLEGAGVAALHVDTGRYEECLQAIATIYPKPGHKLDVQHAIKEAANVLVIGGSPADVAAAITARRRGYYVELWEKEDRQGDNLWAAGGPVFKTDILKLIRYQVLQGNKLGVKLCLNRSADEHNVCGGIWDKVIPAAGASPALPPIKGVVITGGGLAGTEAACDIAATAESVTILEMLPDILLASEGCPNSGQHLRTMAGNRDIHVMVGATVGEIGPSGVTSTKGMARSIRLPVTLCSMLLAFGRETSSRMCLRMPMMTCPSWEMLSARARSLMPFTRDATPSALWGNLLSDAAGGLDA</sequence>
<evidence type="ECO:0000313" key="6">
    <source>
        <dbReference type="EMBL" id="ERL08241.1"/>
    </source>
</evidence>
<proteinExistence type="predicted"/>
<evidence type="ECO:0000259" key="5">
    <source>
        <dbReference type="Pfam" id="PF07992"/>
    </source>
</evidence>